<evidence type="ECO:0000256" key="1">
    <source>
        <dbReference type="SAM" id="SignalP"/>
    </source>
</evidence>
<keyword evidence="5" id="KW-1185">Reference proteome</keyword>
<feature type="signal peptide" evidence="1">
    <location>
        <begin position="1"/>
        <end position="22"/>
    </location>
</feature>
<comment type="caution">
    <text evidence="3">The sequence shown here is derived from an EMBL/GenBank/DDBJ whole genome shotgun (WGS) entry which is preliminary data.</text>
</comment>
<dbReference type="EMBL" id="JAWXVH010000008">
    <property type="protein sequence ID" value="MDX6186893.1"/>
    <property type="molecule type" value="Genomic_DNA"/>
</dbReference>
<sequence>MMYKLKKIVSFSLFMSAVFLFSKCQTEESNSNSENLSVANAKKWFQSNNSSLDVLQYTELIDWDNALVINEEGRKAIEVPLFMTDDVSSNVVVDKEYKTYMRLLLIEGQEGTYKVFAVDYTTKNKFFDKNNKEFNLYKTGTEYSGYITVQNDKNKVMYSGEYENGKQINLHNFDPLQNRTKRDVCTYWVTVGPYTTCSSWTWYPDYTPGGTLPPGYMPGISGPMFLWSANTLLNAPDQAKKILDRQDYLKSFNLNAGGSLHVYVDQPVANGSAAYSGVVNPDVGHTFIAIEQNGIVRVVGFYPSAAVNPFTSPGASPAFINDSAHPYDVRISKTLDASQFSNVISKITSYSAQYNLNTNNCSDFAQQVSAAGGLNLPNTDGSWPGGGGTNPGNLGQDIRNMSLPSGATIKTTGGIALSNAN</sequence>
<evidence type="ECO:0008006" key="6">
    <source>
        <dbReference type="Google" id="ProtNLM"/>
    </source>
</evidence>
<gene>
    <name evidence="2" type="ORF">SGQ18_07775</name>
    <name evidence="3" type="ORF">SGQ44_14100</name>
</gene>
<evidence type="ECO:0000313" key="5">
    <source>
        <dbReference type="Proteomes" id="UP001278738"/>
    </source>
</evidence>
<proteinExistence type="predicted"/>
<dbReference type="RefSeq" id="WP_229973290.1">
    <property type="nucleotide sequence ID" value="NZ_CP087133.1"/>
</dbReference>
<dbReference type="Proteomes" id="UP001278738">
    <property type="component" value="Unassembled WGS sequence"/>
</dbReference>
<keyword evidence="1" id="KW-0732">Signal</keyword>
<evidence type="ECO:0000313" key="4">
    <source>
        <dbReference type="Proteomes" id="UP001270053"/>
    </source>
</evidence>
<reference evidence="3 5" key="1">
    <citation type="submission" date="2023-11" db="EMBL/GenBank/DDBJ databases">
        <title>Unpublished Manusciprt.</title>
        <authorList>
            <person name="Saticioglu I.B."/>
            <person name="Ay H."/>
            <person name="Ajmi N."/>
            <person name="Altun S."/>
            <person name="Duman M."/>
        </authorList>
    </citation>
    <scope>NUCLEOTIDE SEQUENCE</scope>
    <source>
        <strain evidence="2 5">Fl-33</strain>
        <strain evidence="3">Fl-77</strain>
    </source>
</reference>
<organism evidence="3 4">
    <name type="scientific">Flavobacterium flavipigmentatum</name>
    <dbReference type="NCBI Taxonomy" id="2893884"/>
    <lineage>
        <taxon>Bacteria</taxon>
        <taxon>Pseudomonadati</taxon>
        <taxon>Bacteroidota</taxon>
        <taxon>Flavobacteriia</taxon>
        <taxon>Flavobacteriales</taxon>
        <taxon>Flavobacteriaceae</taxon>
        <taxon>Flavobacterium</taxon>
    </lineage>
</organism>
<dbReference type="AlphaFoldDB" id="A0AAJ2SJ13"/>
<feature type="chain" id="PRO_5042587138" description="Amidase domain-containing protein" evidence="1">
    <location>
        <begin position="23"/>
        <end position="421"/>
    </location>
</feature>
<dbReference type="EMBL" id="JAWXVG010000002">
    <property type="protein sequence ID" value="MDX6182052.1"/>
    <property type="molecule type" value="Genomic_DNA"/>
</dbReference>
<evidence type="ECO:0000313" key="2">
    <source>
        <dbReference type="EMBL" id="MDX6182052.1"/>
    </source>
</evidence>
<evidence type="ECO:0000313" key="3">
    <source>
        <dbReference type="EMBL" id="MDX6186893.1"/>
    </source>
</evidence>
<name>A0AAJ2SJ13_9FLAO</name>
<protein>
    <recommendedName>
        <fullName evidence="6">Amidase domain-containing protein</fullName>
    </recommendedName>
</protein>
<dbReference type="Proteomes" id="UP001270053">
    <property type="component" value="Unassembled WGS sequence"/>
</dbReference>
<accession>A0AAJ2SJ13</accession>